<dbReference type="SUPFAM" id="SSF69593">
    <property type="entry name" value="Glycerol-3-phosphate (1)-acyltransferase"/>
    <property type="match status" value="1"/>
</dbReference>
<organism evidence="3 4">
    <name type="scientific">Williamsia marianensis</name>
    <dbReference type="NCBI Taxonomy" id="85044"/>
    <lineage>
        <taxon>Bacteria</taxon>
        <taxon>Bacillati</taxon>
        <taxon>Actinomycetota</taxon>
        <taxon>Actinomycetes</taxon>
        <taxon>Mycobacteriales</taxon>
        <taxon>Nocardiaceae</taxon>
        <taxon>Williamsia</taxon>
    </lineage>
</organism>
<dbReference type="CDD" id="cd07987">
    <property type="entry name" value="LPLAT_MGAT-like"/>
    <property type="match status" value="1"/>
</dbReference>
<dbReference type="AlphaFoldDB" id="A0A2G3PQ84"/>
<dbReference type="Proteomes" id="UP000225108">
    <property type="component" value="Unassembled WGS sequence"/>
</dbReference>
<dbReference type="GO" id="GO:0016020">
    <property type="term" value="C:membrane"/>
    <property type="evidence" value="ECO:0007669"/>
    <property type="project" value="TreeGrafter"/>
</dbReference>
<keyword evidence="3" id="KW-0808">Transferase</keyword>
<dbReference type="RefSeq" id="WP_099383230.1">
    <property type="nucleotide sequence ID" value="NZ_PEBD01000008.1"/>
</dbReference>
<protein>
    <submittedName>
        <fullName evidence="3">Glycerol acyltransferase</fullName>
    </submittedName>
</protein>
<dbReference type="GO" id="GO:0016746">
    <property type="term" value="F:acyltransferase activity"/>
    <property type="evidence" value="ECO:0007669"/>
    <property type="project" value="UniProtKB-KW"/>
</dbReference>
<dbReference type="InterPro" id="IPR002123">
    <property type="entry name" value="Plipid/glycerol_acylTrfase"/>
</dbReference>
<dbReference type="PANTHER" id="PTHR22753:SF14">
    <property type="entry name" value="MONOACYLGLYCEROL_DIACYLGLYCEROL O-ACYLTRANSFERASE"/>
    <property type="match status" value="1"/>
</dbReference>
<dbReference type="Pfam" id="PF01553">
    <property type="entry name" value="Acyltransferase"/>
    <property type="match status" value="1"/>
</dbReference>
<feature type="domain" description="Phospholipid/glycerol acyltransferase" evidence="2">
    <location>
        <begin position="62"/>
        <end position="181"/>
    </location>
</feature>
<dbReference type="InterPro" id="IPR016676">
    <property type="entry name" value="P_lipid/glycerol_AcTrfase_prd"/>
</dbReference>
<evidence type="ECO:0000259" key="2">
    <source>
        <dbReference type="SMART" id="SM00563"/>
    </source>
</evidence>
<name>A0A2G3PQ84_WILMA</name>
<evidence type="ECO:0000313" key="3">
    <source>
        <dbReference type="EMBL" id="PHV67242.1"/>
    </source>
</evidence>
<proteinExistence type="predicted"/>
<comment type="caution">
    <text evidence="3">The sequence shown here is derived from an EMBL/GenBank/DDBJ whole genome shotgun (WGS) entry which is preliminary data.</text>
</comment>
<dbReference type="EMBL" id="PEBD01000008">
    <property type="protein sequence ID" value="PHV67242.1"/>
    <property type="molecule type" value="Genomic_DNA"/>
</dbReference>
<evidence type="ECO:0000256" key="1">
    <source>
        <dbReference type="SAM" id="MobiDB-lite"/>
    </source>
</evidence>
<accession>A0A2G3PQ84</accession>
<dbReference type="SMART" id="SM00563">
    <property type="entry name" value="PlsC"/>
    <property type="match status" value="1"/>
</dbReference>
<gene>
    <name evidence="3" type="ORF">CSW57_13725</name>
</gene>
<sequence length="281" mass="30817">MSTDKTAGESGDEPTGTESDEELWELRDGAWVTRLIPILRLAVKGWFRSEVKGMANVPDGGALLVSNHSGGLLAMDVPVIAVEFFDHFGSERPLYVLAHDMLFIGQGKQLFARAGFVPANRRNADQLLRSGGVTIVFPGGDYDVFRPSTSANRIDFNGRTGYVRTALEAGVPIVPVVSIGGHEAQIFLSRGEDLAKLLRLDKLMRTKLAPLSFGFPFGLSLQFPPNLPMPTKIETRVLEPIDIVAEFGPDPDIAEVDRVVRDRMQSTLDEMARARRFPVLG</sequence>
<reference evidence="3 4" key="1">
    <citation type="submission" date="2017-10" db="EMBL/GenBank/DDBJ databases">
        <title>The draft genome sequence of Williamsia sp. BULT 1.1 isolated from the semi-arid grassland soils from South Africa.</title>
        <authorList>
            <person name="Kabwe M.H."/>
            <person name="Govender N."/>
            <person name="Mutseka Lunga P."/>
            <person name="Vikram S."/>
            <person name="Makhalanyane T.P."/>
        </authorList>
    </citation>
    <scope>NUCLEOTIDE SEQUENCE [LARGE SCALE GENOMIC DNA]</scope>
    <source>
        <strain evidence="3 4">BULT 1.1</strain>
    </source>
</reference>
<keyword evidence="3" id="KW-0012">Acyltransferase</keyword>
<evidence type="ECO:0000313" key="4">
    <source>
        <dbReference type="Proteomes" id="UP000225108"/>
    </source>
</evidence>
<feature type="region of interest" description="Disordered" evidence="1">
    <location>
        <begin position="1"/>
        <end position="22"/>
    </location>
</feature>
<dbReference type="PANTHER" id="PTHR22753">
    <property type="entry name" value="TRANSMEMBRANE PROTEIN 68"/>
    <property type="match status" value="1"/>
</dbReference>
<dbReference type="PIRSF" id="PIRSF016753">
    <property type="entry name" value="P_lipid/glycerol_ac_tran_prd"/>
    <property type="match status" value="1"/>
</dbReference>